<reference evidence="2" key="2">
    <citation type="journal article" date="2015" name="Data Brief">
        <title>Shoot transcriptome of the giant reed, Arundo donax.</title>
        <authorList>
            <person name="Barrero R.A."/>
            <person name="Guerrero F.D."/>
            <person name="Moolhuijzen P."/>
            <person name="Goolsby J.A."/>
            <person name="Tidwell J."/>
            <person name="Bellgard S.E."/>
            <person name="Bellgard M.I."/>
        </authorList>
    </citation>
    <scope>NUCLEOTIDE SEQUENCE</scope>
    <source>
        <tissue evidence="2">Shoot tissue taken approximately 20 cm above the soil surface</tissue>
    </source>
</reference>
<protein>
    <submittedName>
        <fullName evidence="2">Uncharacterized protein</fullName>
    </submittedName>
</protein>
<feature type="region of interest" description="Disordered" evidence="1">
    <location>
        <begin position="20"/>
        <end position="39"/>
    </location>
</feature>
<name>A0A0A9GT67_ARUDO</name>
<reference evidence="2" key="1">
    <citation type="submission" date="2014-09" db="EMBL/GenBank/DDBJ databases">
        <authorList>
            <person name="Magalhaes I.L.F."/>
            <person name="Oliveira U."/>
            <person name="Santos F.R."/>
            <person name="Vidigal T.H.D.A."/>
            <person name="Brescovit A.D."/>
            <person name="Santos A.J."/>
        </authorList>
    </citation>
    <scope>NUCLEOTIDE SEQUENCE</scope>
    <source>
        <tissue evidence="2">Shoot tissue taken approximately 20 cm above the soil surface</tissue>
    </source>
</reference>
<dbReference type="AlphaFoldDB" id="A0A0A9GT67"/>
<accession>A0A0A9GT67</accession>
<evidence type="ECO:0000313" key="2">
    <source>
        <dbReference type="EMBL" id="JAE27742.1"/>
    </source>
</evidence>
<sequence length="39" mass="4407">MSAVTTDDATLATRKWSLETEAPEHKRKILQHMQAEGPQ</sequence>
<organism evidence="2">
    <name type="scientific">Arundo donax</name>
    <name type="common">Giant reed</name>
    <name type="synonym">Donax arundinaceus</name>
    <dbReference type="NCBI Taxonomy" id="35708"/>
    <lineage>
        <taxon>Eukaryota</taxon>
        <taxon>Viridiplantae</taxon>
        <taxon>Streptophyta</taxon>
        <taxon>Embryophyta</taxon>
        <taxon>Tracheophyta</taxon>
        <taxon>Spermatophyta</taxon>
        <taxon>Magnoliopsida</taxon>
        <taxon>Liliopsida</taxon>
        <taxon>Poales</taxon>
        <taxon>Poaceae</taxon>
        <taxon>PACMAD clade</taxon>
        <taxon>Arundinoideae</taxon>
        <taxon>Arundineae</taxon>
        <taxon>Arundo</taxon>
    </lineage>
</organism>
<proteinExistence type="predicted"/>
<dbReference type="EMBL" id="GBRH01170154">
    <property type="protein sequence ID" value="JAE27742.1"/>
    <property type="molecule type" value="Transcribed_RNA"/>
</dbReference>
<evidence type="ECO:0000256" key="1">
    <source>
        <dbReference type="SAM" id="MobiDB-lite"/>
    </source>
</evidence>